<proteinExistence type="predicted"/>
<sequence length="134" mass="14775">MEKKYPVIAGREKGPGPGRYGLPPTIGFVGHDFTKPTSPAYSFHSRMSDNMYCVDSSPGPQYHIDAKITRFGKDGTPAYSMLGRMKAEKELFHTPGPGAYSPEKAPPVQPPTQAPILHNERSYTLPRHRLSTCS</sequence>
<protein>
    <submittedName>
        <fullName evidence="1">Uncharacterized protein</fullName>
    </submittedName>
</protein>
<reference evidence="1" key="1">
    <citation type="submission" date="2018-11" db="EMBL/GenBank/DDBJ databases">
        <title>The sequence and de novo assembly of Larimichthys crocea genome using PacBio and Hi-C technologies.</title>
        <authorList>
            <person name="Xu P."/>
            <person name="Chen B."/>
            <person name="Zhou Z."/>
            <person name="Ke Q."/>
            <person name="Wu Y."/>
            <person name="Bai H."/>
            <person name="Pu F."/>
        </authorList>
    </citation>
    <scope>NUCLEOTIDE SEQUENCE</scope>
    <source>
        <tissue evidence="1">Muscle</tissue>
    </source>
</reference>
<organism evidence="1 2">
    <name type="scientific">Larimichthys crocea</name>
    <name type="common">Large yellow croaker</name>
    <name type="synonym">Pseudosciaena crocea</name>
    <dbReference type="NCBI Taxonomy" id="215358"/>
    <lineage>
        <taxon>Eukaryota</taxon>
        <taxon>Metazoa</taxon>
        <taxon>Chordata</taxon>
        <taxon>Craniata</taxon>
        <taxon>Vertebrata</taxon>
        <taxon>Euteleostomi</taxon>
        <taxon>Actinopterygii</taxon>
        <taxon>Neopterygii</taxon>
        <taxon>Teleostei</taxon>
        <taxon>Neoteleostei</taxon>
        <taxon>Acanthomorphata</taxon>
        <taxon>Eupercaria</taxon>
        <taxon>Sciaenidae</taxon>
        <taxon>Larimichthys</taxon>
    </lineage>
</organism>
<keyword evidence="2" id="KW-1185">Reference proteome</keyword>
<name>A0ACD3RLQ7_LARCR</name>
<gene>
    <name evidence="1" type="ORF">E3U43_006626</name>
</gene>
<evidence type="ECO:0000313" key="2">
    <source>
        <dbReference type="Proteomes" id="UP000793456"/>
    </source>
</evidence>
<comment type="caution">
    <text evidence="1">The sequence shown here is derived from an EMBL/GenBank/DDBJ whole genome shotgun (WGS) entry which is preliminary data.</text>
</comment>
<evidence type="ECO:0000313" key="1">
    <source>
        <dbReference type="EMBL" id="TMS20133.1"/>
    </source>
</evidence>
<dbReference type="Proteomes" id="UP000793456">
    <property type="component" value="Chromosome IV"/>
</dbReference>
<accession>A0ACD3RLQ7</accession>
<dbReference type="EMBL" id="CM011677">
    <property type="protein sequence ID" value="TMS20133.1"/>
    <property type="molecule type" value="Genomic_DNA"/>
</dbReference>